<name>A0A0B6ZGA9_9EUPU</name>
<evidence type="ECO:0000313" key="1">
    <source>
        <dbReference type="EMBL" id="CEK66770.1"/>
    </source>
</evidence>
<dbReference type="EMBL" id="HACG01019905">
    <property type="protein sequence ID" value="CEK66770.1"/>
    <property type="molecule type" value="Transcribed_RNA"/>
</dbReference>
<protein>
    <submittedName>
        <fullName evidence="1">Uncharacterized protein</fullName>
    </submittedName>
</protein>
<dbReference type="AlphaFoldDB" id="A0A0B6ZGA9"/>
<reference evidence="1" key="1">
    <citation type="submission" date="2014-12" db="EMBL/GenBank/DDBJ databases">
        <title>Insight into the proteome of Arion vulgaris.</title>
        <authorList>
            <person name="Aradska J."/>
            <person name="Bulat T."/>
            <person name="Smidak R."/>
            <person name="Sarate P."/>
            <person name="Gangsoo J."/>
            <person name="Sialana F."/>
            <person name="Bilban M."/>
            <person name="Lubec G."/>
        </authorList>
    </citation>
    <scope>NUCLEOTIDE SEQUENCE</scope>
    <source>
        <tissue evidence="1">Skin</tissue>
    </source>
</reference>
<organism evidence="1">
    <name type="scientific">Arion vulgaris</name>
    <dbReference type="NCBI Taxonomy" id="1028688"/>
    <lineage>
        <taxon>Eukaryota</taxon>
        <taxon>Metazoa</taxon>
        <taxon>Spiralia</taxon>
        <taxon>Lophotrochozoa</taxon>
        <taxon>Mollusca</taxon>
        <taxon>Gastropoda</taxon>
        <taxon>Heterobranchia</taxon>
        <taxon>Euthyneura</taxon>
        <taxon>Panpulmonata</taxon>
        <taxon>Eupulmonata</taxon>
        <taxon>Stylommatophora</taxon>
        <taxon>Helicina</taxon>
        <taxon>Arionoidea</taxon>
        <taxon>Arionidae</taxon>
        <taxon>Arion</taxon>
    </lineage>
</organism>
<feature type="non-terminal residue" evidence="1">
    <location>
        <position position="1"/>
    </location>
</feature>
<gene>
    <name evidence="1" type="primary">ORF60109</name>
</gene>
<proteinExistence type="predicted"/>
<sequence>PNHQHVDAASNNLSNCDYVTENHVRGHTKIKSIEDKTIGNLGDDSKEGLQEIVADSFIAPARKRTRKNN</sequence>
<accession>A0A0B6ZGA9</accession>